<evidence type="ECO:0000313" key="3">
    <source>
        <dbReference type="Proteomes" id="UP001238088"/>
    </source>
</evidence>
<keyword evidence="3" id="KW-1185">Reference proteome</keyword>
<evidence type="ECO:0000313" key="2">
    <source>
        <dbReference type="EMBL" id="MDQ0270916.1"/>
    </source>
</evidence>
<dbReference type="Proteomes" id="UP001238088">
    <property type="component" value="Unassembled WGS sequence"/>
</dbReference>
<gene>
    <name evidence="2" type="ORF">J2S17_002802</name>
</gene>
<dbReference type="SUPFAM" id="SSF53795">
    <property type="entry name" value="PEP carboxykinase-like"/>
    <property type="match status" value="1"/>
</dbReference>
<comment type="caution">
    <text evidence="2">The sequence shown here is derived from an EMBL/GenBank/DDBJ whole genome shotgun (WGS) entry which is preliminary data.</text>
</comment>
<organism evidence="2 3">
    <name type="scientific">Cytobacillus purgationiresistens</name>
    <dbReference type="NCBI Taxonomy" id="863449"/>
    <lineage>
        <taxon>Bacteria</taxon>
        <taxon>Bacillati</taxon>
        <taxon>Bacillota</taxon>
        <taxon>Bacilli</taxon>
        <taxon>Bacillales</taxon>
        <taxon>Bacillaceae</taxon>
        <taxon>Cytobacillus</taxon>
    </lineage>
</organism>
<protein>
    <recommendedName>
        <fullName evidence="1">HPr kinase/phosphorylase C-terminal domain-containing protein</fullName>
    </recommendedName>
</protein>
<evidence type="ECO:0000259" key="1">
    <source>
        <dbReference type="Pfam" id="PF07475"/>
    </source>
</evidence>
<reference evidence="2 3" key="1">
    <citation type="submission" date="2023-07" db="EMBL/GenBank/DDBJ databases">
        <title>Genomic Encyclopedia of Type Strains, Phase IV (KMG-IV): sequencing the most valuable type-strain genomes for metagenomic binning, comparative biology and taxonomic classification.</title>
        <authorList>
            <person name="Goeker M."/>
        </authorList>
    </citation>
    <scope>NUCLEOTIDE SEQUENCE [LARGE SCALE GENOMIC DNA]</scope>
    <source>
        <strain evidence="2 3">DSM 23494</strain>
    </source>
</reference>
<name>A0ABU0AI33_9BACI</name>
<sequence>MITKIKTYMYYAFGLHLQSSMPLPELIANNQPLSEVDIQIEENDLTQLWSEYGKRKKFNVIHDHSVLFEVPDTAIYHIEKGNKITVSPIENASLDKIRLFVLGSCMGIILMQRKILPLHGSAVRINNQAYLIVGESGAGKSTLASALLSRGYRLLSDDVIPVSLSDDGTPIVVPAYPQQKLWQSSLDAFGMTADEFRPIYDRESKFAVPVCTQFSSSSLPLAGIFELVKSESDPVQIKSISGLNQLQTLSTHTYRQFLVERLNLVEWHFNMTVKVSQHIHMYRLERPDNQFTAHELAGMIINSINEEQRQ</sequence>
<dbReference type="Gene3D" id="3.40.50.300">
    <property type="entry name" value="P-loop containing nucleotide triphosphate hydrolases"/>
    <property type="match status" value="1"/>
</dbReference>
<dbReference type="Pfam" id="PF07475">
    <property type="entry name" value="Hpr_kinase_C"/>
    <property type="match status" value="1"/>
</dbReference>
<proteinExistence type="predicted"/>
<feature type="domain" description="HPr kinase/phosphorylase C-terminal" evidence="1">
    <location>
        <begin position="118"/>
        <end position="165"/>
    </location>
</feature>
<dbReference type="RefSeq" id="WP_307475720.1">
    <property type="nucleotide sequence ID" value="NZ_JAUSUB010000011.1"/>
</dbReference>
<dbReference type="InterPro" id="IPR011104">
    <property type="entry name" value="Hpr_kin/Pase_C"/>
</dbReference>
<accession>A0ABU0AI33</accession>
<dbReference type="EMBL" id="JAUSUB010000011">
    <property type="protein sequence ID" value="MDQ0270916.1"/>
    <property type="molecule type" value="Genomic_DNA"/>
</dbReference>
<dbReference type="InterPro" id="IPR027417">
    <property type="entry name" value="P-loop_NTPase"/>
</dbReference>